<protein>
    <submittedName>
        <fullName evidence="2">Uncharacterized protein</fullName>
    </submittedName>
</protein>
<feature type="transmembrane region" description="Helical" evidence="1">
    <location>
        <begin position="738"/>
        <end position="757"/>
    </location>
</feature>
<name>A0ABQ6PPU7_9BACT</name>
<keyword evidence="1" id="KW-1133">Transmembrane helix</keyword>
<feature type="transmembrane region" description="Helical" evidence="1">
    <location>
        <begin position="703"/>
        <end position="726"/>
    </location>
</feature>
<keyword evidence="1" id="KW-0812">Transmembrane</keyword>
<feature type="transmembrane region" description="Helical" evidence="1">
    <location>
        <begin position="1125"/>
        <end position="1143"/>
    </location>
</feature>
<keyword evidence="3" id="KW-1185">Reference proteome</keyword>
<keyword evidence="1" id="KW-0472">Membrane</keyword>
<evidence type="ECO:0000256" key="1">
    <source>
        <dbReference type="SAM" id="Phobius"/>
    </source>
</evidence>
<feature type="transmembrane region" description="Helical" evidence="1">
    <location>
        <begin position="832"/>
        <end position="852"/>
    </location>
</feature>
<feature type="transmembrane region" description="Helical" evidence="1">
    <location>
        <begin position="6"/>
        <end position="25"/>
    </location>
</feature>
<feature type="transmembrane region" description="Helical" evidence="1">
    <location>
        <begin position="1097"/>
        <end position="1119"/>
    </location>
</feature>
<feature type="transmembrane region" description="Helical" evidence="1">
    <location>
        <begin position="679"/>
        <end position="697"/>
    </location>
</feature>
<sequence>MKLRTFKIWLFLLPLVGVLGVLLFVQSTNNREELEQQHIRSIASLSKDIPAALADYLVRVDTYILRKAFGELEGDLGQNARDVQAYLSGFQPEILSLRFVEKSNLPAETLEINQTKVRIRNRPIQIRKELLATFNGAVTSKSFIVGKPENGKNSLLIDLDVPIRELFRKLEKNDYTFQQFFLTDSKGTILYPKEEEGTQIFDPNSDTKSDSLVSYKSGISIQNINYNQRIYRAYSQSIRLDPLQLYFVGIYDDAYFQKVGLRINYNLLSILLFTLVVLISSLPILTLVNLGKGDKLSQSRIIQVGISLMALAVVIGFSLSFTKNRIIPVESLHGEIQQAVREFGTKIAHHDSLLSQWEGGEPVTKDQVNEYILIDPKNGLVKNILFVGNSGSTALHVKFGEGISFIDLSDREYVNYFNKEDSKSRFISSHYSRGNGNLESVISHKEKNGLVKAITYTPGLSKGLSEDFRILLVKDEGSLLYKTQKVESSISNLEESVSQEKWSEIRSLMNNNREISHTVKLESPIYLNGHHYTALISRIEDQNFDHSLWSIFMVNINLYHVFSALTSLEGIVFILGYFLFLLGTLLLQQAVRKNENRQGFKSFLFDWLVPTKNRQGKLFFLMIFYFGQFLVILGILYLNHFNHLQTLFLLIFSTLQISFANLLMAKLENLREKTAPSEMIAIFLVGITLLVFTLAINPETGRAMGILAVYGLVFSVLGFKSIQYNFLKFEKIGSQNQLTIYLLVWFFMIGFFPGYLIQSKTQKFEQVIWNSQHRSTPIVHGGGFEVFEKARRSMMVALTDPFDPKIQNFIAPDQALVKAAWEGQPFRLTSSWMPFFFFGLLLTVTFFIIRWIQDSIFFDFNPHFSQKQALGGPFNFICCIHSGQKSPGLLVSPAHKLDFQFESLPKEEEIGHRESYLFLNVHCLEDLISLAKIIGKIKKMEGKVTLFSGTLWKQLYSSLKTDREKTVFSEAFSDFNFSVEEIHDPYSAGIYSEDESLTQVKLKKAFYANIWSELSLEEKLVCYYYAEAGFFNPAAESTLMDLAQKGIIKDNPESKQEGGWREWRLFSPVFRQFILSNTSREEIQLFEDYEKKNGNVMVVRTAAISFVLICIAMVGIFDRAFFNEAYAYLTGGLGILGTLYSMFNQGISGLFKGKTKP</sequence>
<reference evidence="2 3" key="1">
    <citation type="submission" date="2023-08" db="EMBL/GenBank/DDBJ databases">
        <title>Draft genome sequence of Algoriphagus confluentis.</title>
        <authorList>
            <person name="Takatani N."/>
            <person name="Hosokawa M."/>
            <person name="Sawabe T."/>
        </authorList>
    </citation>
    <scope>NUCLEOTIDE SEQUENCE [LARGE SCALE GENOMIC DNA]</scope>
    <source>
        <strain evidence="2 3">NBRC 111222</strain>
    </source>
</reference>
<proteinExistence type="predicted"/>
<organism evidence="2 3">
    <name type="scientific">Algoriphagus confluentis</name>
    <dbReference type="NCBI Taxonomy" id="1697556"/>
    <lineage>
        <taxon>Bacteria</taxon>
        <taxon>Pseudomonadati</taxon>
        <taxon>Bacteroidota</taxon>
        <taxon>Cytophagia</taxon>
        <taxon>Cytophagales</taxon>
        <taxon>Cyclobacteriaceae</taxon>
        <taxon>Algoriphagus</taxon>
    </lineage>
</organism>
<feature type="transmembrane region" description="Helical" evidence="1">
    <location>
        <begin position="265"/>
        <end position="288"/>
    </location>
</feature>
<comment type="caution">
    <text evidence="2">The sequence shown here is derived from an EMBL/GenBank/DDBJ whole genome shotgun (WGS) entry which is preliminary data.</text>
</comment>
<feature type="transmembrane region" description="Helical" evidence="1">
    <location>
        <begin position="644"/>
        <end position="667"/>
    </location>
</feature>
<dbReference type="EMBL" id="BTPD01000008">
    <property type="protein sequence ID" value="GMQ29989.1"/>
    <property type="molecule type" value="Genomic_DNA"/>
</dbReference>
<accession>A0ABQ6PPU7</accession>
<feature type="transmembrane region" description="Helical" evidence="1">
    <location>
        <begin position="300"/>
        <end position="321"/>
    </location>
</feature>
<evidence type="ECO:0000313" key="3">
    <source>
        <dbReference type="Proteomes" id="UP001338309"/>
    </source>
</evidence>
<dbReference type="RefSeq" id="WP_338224700.1">
    <property type="nucleotide sequence ID" value="NZ_BTPD01000008.1"/>
</dbReference>
<feature type="transmembrane region" description="Helical" evidence="1">
    <location>
        <begin position="571"/>
        <end position="591"/>
    </location>
</feature>
<gene>
    <name evidence="2" type="ORF">Aconfl_26320</name>
</gene>
<evidence type="ECO:0000313" key="2">
    <source>
        <dbReference type="EMBL" id="GMQ29989.1"/>
    </source>
</evidence>
<feature type="transmembrane region" description="Helical" evidence="1">
    <location>
        <begin position="618"/>
        <end position="638"/>
    </location>
</feature>
<dbReference type="Proteomes" id="UP001338309">
    <property type="component" value="Unassembled WGS sequence"/>
</dbReference>